<evidence type="ECO:0000256" key="1">
    <source>
        <dbReference type="SAM" id="SignalP"/>
    </source>
</evidence>
<accession>A0A9J7BUF5</accession>
<dbReference type="RefSeq" id="WP_260794064.1">
    <property type="nucleotide sequence ID" value="NZ_CP093313.1"/>
</dbReference>
<evidence type="ECO:0000313" key="2">
    <source>
        <dbReference type="EMBL" id="UWZ84558.1"/>
    </source>
</evidence>
<feature type="chain" id="PRO_5039902776" description="Lipoprotein" evidence="1">
    <location>
        <begin position="20"/>
        <end position="205"/>
    </location>
</feature>
<dbReference type="Proteomes" id="UP001059380">
    <property type="component" value="Chromosome"/>
</dbReference>
<organism evidence="2 3">
    <name type="scientific">Occallatibacter riparius</name>
    <dbReference type="NCBI Taxonomy" id="1002689"/>
    <lineage>
        <taxon>Bacteria</taxon>
        <taxon>Pseudomonadati</taxon>
        <taxon>Acidobacteriota</taxon>
        <taxon>Terriglobia</taxon>
        <taxon>Terriglobales</taxon>
        <taxon>Acidobacteriaceae</taxon>
        <taxon>Occallatibacter</taxon>
    </lineage>
</organism>
<evidence type="ECO:0000313" key="3">
    <source>
        <dbReference type="Proteomes" id="UP001059380"/>
    </source>
</evidence>
<keyword evidence="3" id="KW-1185">Reference proteome</keyword>
<reference evidence="2" key="1">
    <citation type="submission" date="2021-04" db="EMBL/GenBank/DDBJ databases">
        <title>Phylogenetic analysis of Acidobacteriaceae.</title>
        <authorList>
            <person name="Qiu L."/>
            <person name="Zhang Q."/>
        </authorList>
    </citation>
    <scope>NUCLEOTIDE SEQUENCE</scope>
    <source>
        <strain evidence="2">DSM 25168</strain>
    </source>
</reference>
<dbReference type="AlphaFoldDB" id="A0A9J7BUF5"/>
<feature type="signal peptide" evidence="1">
    <location>
        <begin position="1"/>
        <end position="19"/>
    </location>
</feature>
<dbReference type="KEGG" id="orp:MOP44_01165"/>
<dbReference type="EMBL" id="CP093313">
    <property type="protein sequence ID" value="UWZ84558.1"/>
    <property type="molecule type" value="Genomic_DNA"/>
</dbReference>
<evidence type="ECO:0008006" key="4">
    <source>
        <dbReference type="Google" id="ProtNLM"/>
    </source>
</evidence>
<sequence length="205" mass="21963">MRSASQLALAAALALLVAALPGCRVRVDKDANGQEKTVQVDTPFGGVHVNTDQLSASDLGLPTYPGADQVNGPGKNDKSADVHLGFGEWQMRVRVVKYQTADSKEKVTAFYKNALGRYGDVITCDGNSPVGTPTTTREGLTCEDNGKNQHFKFNDHDYSHNSGYQLKAGSRRHQHIVGFESADTGKTKFALVALDLPAAVDGKSD</sequence>
<proteinExistence type="predicted"/>
<name>A0A9J7BUF5_9BACT</name>
<gene>
    <name evidence="2" type="ORF">MOP44_01165</name>
</gene>
<protein>
    <recommendedName>
        <fullName evidence="4">Lipoprotein</fullName>
    </recommendedName>
</protein>
<keyword evidence="1" id="KW-0732">Signal</keyword>